<reference evidence="1 2" key="1">
    <citation type="submission" date="2017-10" db="EMBL/GenBank/DDBJ databases">
        <title>Massilia psychrophilum sp. nov., a novel purple-pigmented bacterium isolated from Tianshan glacier, Xinjiang Municipality, China.</title>
        <authorList>
            <person name="Wang H."/>
        </authorList>
    </citation>
    <scope>NUCLEOTIDE SEQUENCE [LARGE SCALE GENOMIC DNA]</scope>
    <source>
        <strain evidence="1 2">JCM 30813</strain>
    </source>
</reference>
<sequence>MTLVSRFSLRYESGKFCLNEHKVNPMKLVKIHAGAMLASLLLLTVLPASSRAGEAARAEQPACGTQRADPAAANPGSLVRALYEIVSGPADSAHDWARLERLHAPGALITPTQHGSAMVFAAAPQALTEFIELNKRLFAHRGFYEREMFQRVQRFGHIAHVWSAYETREHPDGPVQGRGINSFQLLNDGKRWCVLSATWDSETPDHPITKGDAAKGFK</sequence>
<protein>
    <recommendedName>
        <fullName evidence="3">DUF4440 domain-containing protein</fullName>
    </recommendedName>
</protein>
<dbReference type="Gene3D" id="3.10.450.50">
    <property type="match status" value="1"/>
</dbReference>
<dbReference type="AlphaFoldDB" id="A0A2G8SY97"/>
<dbReference type="SUPFAM" id="SSF54427">
    <property type="entry name" value="NTF2-like"/>
    <property type="match status" value="1"/>
</dbReference>
<dbReference type="EMBL" id="PDOB01000029">
    <property type="protein sequence ID" value="PIL38769.1"/>
    <property type="molecule type" value="Genomic_DNA"/>
</dbReference>
<accession>A0A2G8SY97</accession>
<gene>
    <name evidence="1" type="ORF">CR103_16175</name>
</gene>
<dbReference type="InterPro" id="IPR032710">
    <property type="entry name" value="NTF2-like_dom_sf"/>
</dbReference>
<dbReference type="Proteomes" id="UP000228593">
    <property type="component" value="Unassembled WGS sequence"/>
</dbReference>
<organism evidence="1 2">
    <name type="scientific">Massilia psychrophila</name>
    <dbReference type="NCBI Taxonomy" id="1603353"/>
    <lineage>
        <taxon>Bacteria</taxon>
        <taxon>Pseudomonadati</taxon>
        <taxon>Pseudomonadota</taxon>
        <taxon>Betaproteobacteria</taxon>
        <taxon>Burkholderiales</taxon>
        <taxon>Oxalobacteraceae</taxon>
        <taxon>Telluria group</taxon>
        <taxon>Massilia</taxon>
    </lineage>
</organism>
<evidence type="ECO:0000313" key="1">
    <source>
        <dbReference type="EMBL" id="PIL38769.1"/>
    </source>
</evidence>
<evidence type="ECO:0008006" key="3">
    <source>
        <dbReference type="Google" id="ProtNLM"/>
    </source>
</evidence>
<keyword evidence="2" id="KW-1185">Reference proteome</keyword>
<evidence type="ECO:0000313" key="2">
    <source>
        <dbReference type="Proteomes" id="UP000228593"/>
    </source>
</evidence>
<name>A0A2G8SY97_9BURK</name>
<comment type="caution">
    <text evidence="1">The sequence shown here is derived from an EMBL/GenBank/DDBJ whole genome shotgun (WGS) entry which is preliminary data.</text>
</comment>
<proteinExistence type="predicted"/>